<evidence type="ECO:0000313" key="1">
    <source>
        <dbReference type="EMBL" id="NPT59113.1"/>
    </source>
</evidence>
<dbReference type="AlphaFoldDB" id="A0A972SKI6"/>
<organism evidence="1 2">
    <name type="scientific">Paraburkholderia elongata</name>
    <dbReference type="NCBI Taxonomy" id="2675747"/>
    <lineage>
        <taxon>Bacteria</taxon>
        <taxon>Pseudomonadati</taxon>
        <taxon>Pseudomonadota</taxon>
        <taxon>Betaproteobacteria</taxon>
        <taxon>Burkholderiales</taxon>
        <taxon>Burkholderiaceae</taxon>
        <taxon>Paraburkholderia</taxon>
    </lineage>
</organism>
<evidence type="ECO:0000313" key="2">
    <source>
        <dbReference type="Proteomes" id="UP000655523"/>
    </source>
</evidence>
<reference evidence="1 2" key="1">
    <citation type="submission" date="2019-11" db="EMBL/GenBank/DDBJ databases">
        <title>Metabolism of dissolved organic matter in forest soils.</title>
        <authorList>
            <person name="Cyle K.T."/>
            <person name="Wilhelm R.C."/>
            <person name="Martinez C.E."/>
        </authorList>
    </citation>
    <scope>NUCLEOTIDE SEQUENCE [LARGE SCALE GENOMIC DNA]</scope>
    <source>
        <strain evidence="1 2">5N</strain>
    </source>
</reference>
<gene>
    <name evidence="1" type="ORF">GNZ13_32280</name>
</gene>
<keyword evidence="2" id="KW-1185">Reference proteome</keyword>
<dbReference type="EMBL" id="WOEZ01000185">
    <property type="protein sequence ID" value="NPT59113.1"/>
    <property type="molecule type" value="Genomic_DNA"/>
</dbReference>
<accession>A0A972SKI6</accession>
<comment type="caution">
    <text evidence="1">The sequence shown here is derived from an EMBL/GenBank/DDBJ whole genome shotgun (WGS) entry which is preliminary data.</text>
</comment>
<dbReference type="InterPro" id="IPR037026">
    <property type="entry name" value="Vgr_OB-fold_dom_sf"/>
</dbReference>
<proteinExistence type="predicted"/>
<dbReference type="Proteomes" id="UP000655523">
    <property type="component" value="Unassembled WGS sequence"/>
</dbReference>
<dbReference type="Gene3D" id="2.40.50.230">
    <property type="entry name" value="Gp5 N-terminal domain"/>
    <property type="match status" value="1"/>
</dbReference>
<sequence>MAEAGYLGTADATSNGSDYNATTFLVWSILARVRTMQMVKVVKVTNAGGIAPVGFVDLLPLVNQLDGYNHAVPHGTIHQCPYFRLQGGANAIIIDPQVGDIGWAGFADRDISSVVANKGQANPGSKRMFSMADAVYFGGMLNGTPTQYIAFASGGITVVSPTKITLQAPVIEADASTSFSVNSPSIVLNGPVAQGGGSYAGNATYAGTLTVTVDTVIAGKSFIAHTHHENGAGSNTNPPN</sequence>
<name>A0A972SKI6_9BURK</name>
<dbReference type="RefSeq" id="WP_172172163.1">
    <property type="nucleotide sequence ID" value="NZ_WOEZ01000185.1"/>
</dbReference>
<protein>
    <submittedName>
        <fullName evidence="1">Oxidoreductase</fullName>
    </submittedName>
</protein>